<keyword evidence="1" id="KW-0112">Calmodulin-binding</keyword>
<dbReference type="Proteomes" id="UP000324629">
    <property type="component" value="Unassembled WGS sequence"/>
</dbReference>
<keyword evidence="1" id="KW-0119">Carbohydrate metabolism</keyword>
<dbReference type="GO" id="GO:0005516">
    <property type="term" value="F:calmodulin binding"/>
    <property type="evidence" value="ECO:0007669"/>
    <property type="project" value="UniProtKB-KW"/>
</dbReference>
<dbReference type="AlphaFoldDB" id="A0A5J4NV47"/>
<dbReference type="PANTHER" id="PTHR10749">
    <property type="entry name" value="PHOSPHORYLASE B KINASE REGULATORY SUBUNIT"/>
    <property type="match status" value="1"/>
</dbReference>
<keyword evidence="1" id="KW-0636">Prenylation</keyword>
<accession>A0A5J4NV47</accession>
<keyword evidence="1" id="KW-0449">Lipoprotein</keyword>
<evidence type="ECO:0000256" key="1">
    <source>
        <dbReference type="RuleBase" id="RU364123"/>
    </source>
</evidence>
<reference evidence="3 4" key="1">
    <citation type="journal article" date="2019" name="Gigascience">
        <title>Whole-genome sequence of the oriental lung fluke Paragonimus westermani.</title>
        <authorList>
            <person name="Oey H."/>
            <person name="Zakrzewski M."/>
            <person name="Narain K."/>
            <person name="Devi K.R."/>
            <person name="Agatsuma T."/>
            <person name="Nawaratna S."/>
            <person name="Gobert G.N."/>
            <person name="Jones M.K."/>
            <person name="Ragan M.A."/>
            <person name="McManus D.P."/>
            <person name="Krause L."/>
        </authorList>
    </citation>
    <scope>NUCLEOTIDE SEQUENCE [LARGE SCALE GENOMIC DNA]</scope>
    <source>
        <strain evidence="3 4">IND2009</strain>
    </source>
</reference>
<evidence type="ECO:0000259" key="2">
    <source>
        <dbReference type="Pfam" id="PF00723"/>
    </source>
</evidence>
<dbReference type="GO" id="GO:0005977">
    <property type="term" value="P:glycogen metabolic process"/>
    <property type="evidence" value="ECO:0007669"/>
    <property type="project" value="UniProtKB-UniPathway"/>
</dbReference>
<evidence type="ECO:0000313" key="3">
    <source>
        <dbReference type="EMBL" id="KAA3678998.1"/>
    </source>
</evidence>
<dbReference type="InterPro" id="IPR008734">
    <property type="entry name" value="PHK_A/B_su"/>
</dbReference>
<keyword evidence="1" id="KW-1003">Cell membrane</keyword>
<sequence length="214" mass="23960">MTAGYNDRAQNGGLKKSLNHFYLVVKDQILRYQHPISGLFPLNPKDPHCKFSHVRDSVYCATVLWALHRSLAHIDDDAGRHYELGQCAVKCMRAILIGWMQQSSRVSLPILCLPIGSFVCMYSLPFSSDALLFGKLFGYLEMFTAAHGLFKVKLSAIHRISLLKVLVITRPWCSVPVVQDMSTTALIQIPVHQSCVVLVLLNAYSCQCLKAEPL</sequence>
<name>A0A5J4NV47_9TREM</name>
<feature type="domain" description="GH15-like" evidence="2">
    <location>
        <begin position="17"/>
        <end position="105"/>
    </location>
</feature>
<protein>
    <recommendedName>
        <fullName evidence="1">Phosphorylase b kinase regulatory subunit</fullName>
    </recommendedName>
</protein>
<dbReference type="EMBL" id="QNGE01000883">
    <property type="protein sequence ID" value="KAA3678998.1"/>
    <property type="molecule type" value="Genomic_DNA"/>
</dbReference>
<dbReference type="PANTHER" id="PTHR10749:SF8">
    <property type="entry name" value="PHOSPHORYLASE B KINASE REGULATORY SUBUNIT BETA"/>
    <property type="match status" value="1"/>
</dbReference>
<dbReference type="GO" id="GO:0005886">
    <property type="term" value="C:plasma membrane"/>
    <property type="evidence" value="ECO:0007669"/>
    <property type="project" value="UniProtKB-SubCell"/>
</dbReference>
<keyword evidence="1" id="KW-0321">Glycogen metabolism</keyword>
<keyword evidence="4" id="KW-1185">Reference proteome</keyword>
<comment type="subcellular location">
    <subcellularLocation>
        <location evidence="1">Cell membrane</location>
        <topology evidence="1">Lipid-anchor</topology>
        <orientation evidence="1">Cytoplasmic side</orientation>
    </subcellularLocation>
</comment>
<comment type="function">
    <text evidence="1">Phosphorylase b kinase catalyzes the phosphorylation of serine in certain substrates, including troponin I.</text>
</comment>
<gene>
    <name evidence="3" type="ORF">DEA37_0000401</name>
</gene>
<dbReference type="InterPro" id="IPR011613">
    <property type="entry name" value="GH15-like"/>
</dbReference>
<dbReference type="GO" id="GO:0005964">
    <property type="term" value="C:phosphorylase kinase complex"/>
    <property type="evidence" value="ECO:0007669"/>
    <property type="project" value="TreeGrafter"/>
</dbReference>
<comment type="pathway">
    <text evidence="1">Glycan biosynthesis; glycogen metabolism.</text>
</comment>
<comment type="similarity">
    <text evidence="1">Belongs to the phosphorylase b kinase regulatory chain family.</text>
</comment>
<comment type="caution">
    <text evidence="3">The sequence shown here is derived from an EMBL/GenBank/DDBJ whole genome shotgun (WGS) entry which is preliminary data.</text>
</comment>
<dbReference type="Pfam" id="PF00723">
    <property type="entry name" value="Glyco_hydro_15"/>
    <property type="match status" value="1"/>
</dbReference>
<keyword evidence="1" id="KW-0472">Membrane</keyword>
<organism evidence="3 4">
    <name type="scientific">Paragonimus westermani</name>
    <dbReference type="NCBI Taxonomy" id="34504"/>
    <lineage>
        <taxon>Eukaryota</taxon>
        <taxon>Metazoa</taxon>
        <taxon>Spiralia</taxon>
        <taxon>Lophotrochozoa</taxon>
        <taxon>Platyhelminthes</taxon>
        <taxon>Trematoda</taxon>
        <taxon>Digenea</taxon>
        <taxon>Plagiorchiida</taxon>
        <taxon>Troglotremata</taxon>
        <taxon>Troglotrematidae</taxon>
        <taxon>Paragonimus</taxon>
    </lineage>
</organism>
<proteinExistence type="inferred from homology"/>
<dbReference type="UniPathway" id="UPA00163"/>
<evidence type="ECO:0000313" key="4">
    <source>
        <dbReference type="Proteomes" id="UP000324629"/>
    </source>
</evidence>